<protein>
    <submittedName>
        <fullName evidence="1">Uncharacterized protein</fullName>
    </submittedName>
</protein>
<sequence length="68" mass="7725">MSREGQVRKCGYYQEVGRELVEFIQNTVLLSSTSKSVFFSSIVSCFNPSSSPKSARLHFLFPVRFQSV</sequence>
<reference evidence="1 2" key="1">
    <citation type="submission" date="2022-04" db="EMBL/GenBank/DDBJ databases">
        <title>Chromosome-level reference genomes for two strains of Caenorhabditis briggsae: an improved platform for comparative genomics.</title>
        <authorList>
            <person name="Stevens L."/>
            <person name="Andersen E."/>
        </authorList>
    </citation>
    <scope>NUCLEOTIDE SEQUENCE [LARGE SCALE GENOMIC DNA]</scope>
    <source>
        <strain evidence="1">VX34</strain>
        <tissue evidence="1">Whole-organism</tissue>
    </source>
</reference>
<dbReference type="AlphaFoldDB" id="A0AAE9EIF6"/>
<dbReference type="EMBL" id="CP092621">
    <property type="protein sequence ID" value="UMM20681.1"/>
    <property type="molecule type" value="Genomic_DNA"/>
</dbReference>
<proteinExistence type="predicted"/>
<evidence type="ECO:0000313" key="1">
    <source>
        <dbReference type="EMBL" id="UMM20681.1"/>
    </source>
</evidence>
<organism evidence="1 2">
    <name type="scientific">Caenorhabditis briggsae</name>
    <dbReference type="NCBI Taxonomy" id="6238"/>
    <lineage>
        <taxon>Eukaryota</taxon>
        <taxon>Metazoa</taxon>
        <taxon>Ecdysozoa</taxon>
        <taxon>Nematoda</taxon>
        <taxon>Chromadorea</taxon>
        <taxon>Rhabditida</taxon>
        <taxon>Rhabditina</taxon>
        <taxon>Rhabditomorpha</taxon>
        <taxon>Rhabditoidea</taxon>
        <taxon>Rhabditidae</taxon>
        <taxon>Peloderinae</taxon>
        <taxon>Caenorhabditis</taxon>
    </lineage>
</organism>
<keyword evidence="2" id="KW-1185">Reference proteome</keyword>
<dbReference type="Proteomes" id="UP000829354">
    <property type="component" value="Chromosome II"/>
</dbReference>
<name>A0AAE9EIF6_CAEBR</name>
<evidence type="ECO:0000313" key="2">
    <source>
        <dbReference type="Proteomes" id="UP000829354"/>
    </source>
</evidence>
<gene>
    <name evidence="1" type="ORF">L5515_015865</name>
</gene>
<accession>A0AAE9EIF6</accession>